<dbReference type="AlphaFoldDB" id="A0A6L9FZK4"/>
<evidence type="ECO:0000313" key="2">
    <source>
        <dbReference type="EMBL" id="NAZ14951.1"/>
    </source>
</evidence>
<evidence type="ECO:0000259" key="1">
    <source>
        <dbReference type="Pfam" id="PF18029"/>
    </source>
</evidence>
<name>A0A6L9FZK4_9MICC</name>
<dbReference type="EMBL" id="WYDN01000002">
    <property type="protein sequence ID" value="NAZ14951.1"/>
    <property type="molecule type" value="Genomic_DNA"/>
</dbReference>
<dbReference type="Pfam" id="PF18029">
    <property type="entry name" value="Glyoxalase_6"/>
    <property type="match status" value="1"/>
</dbReference>
<organism evidence="2 3">
    <name type="scientific">Glutamicibacter soli</name>
    <dbReference type="NCBI Taxonomy" id="453836"/>
    <lineage>
        <taxon>Bacteria</taxon>
        <taxon>Bacillati</taxon>
        <taxon>Actinomycetota</taxon>
        <taxon>Actinomycetes</taxon>
        <taxon>Micrococcales</taxon>
        <taxon>Micrococcaceae</taxon>
        <taxon>Glutamicibacter</taxon>
    </lineage>
</organism>
<dbReference type="InterPro" id="IPR029068">
    <property type="entry name" value="Glyas_Bleomycin-R_OHBP_Dase"/>
</dbReference>
<sequence length="155" mass="17153">METTPEMTMQLTIDCAHPQRMVEFWAEALGYVPEPPPAGHASWRAYWQDLGVPDVELPPGSGDLPESIIDPSGRGPRIWFQQVPESKTMKNRWHFDLKVGGGRGIPLETRIERVGAAAKRLVARGAVVLGIHDEPSMGHYAIAMQDPEGNEFDVV</sequence>
<comment type="caution">
    <text evidence="2">The sequence shown here is derived from an EMBL/GenBank/DDBJ whole genome shotgun (WGS) entry which is preliminary data.</text>
</comment>
<evidence type="ECO:0000313" key="3">
    <source>
        <dbReference type="Proteomes" id="UP000477543"/>
    </source>
</evidence>
<dbReference type="PANTHER" id="PTHR35908:SF1">
    <property type="entry name" value="CONSERVED PROTEIN"/>
    <property type="match status" value="1"/>
</dbReference>
<gene>
    <name evidence="2" type="ORF">GT020_02575</name>
</gene>
<accession>A0A6L9FZK4</accession>
<proteinExistence type="predicted"/>
<feature type="domain" description="Glyoxalase-like" evidence="1">
    <location>
        <begin position="10"/>
        <end position="155"/>
    </location>
</feature>
<dbReference type="CDD" id="cd06587">
    <property type="entry name" value="VOC"/>
    <property type="match status" value="1"/>
</dbReference>
<dbReference type="PANTHER" id="PTHR35908">
    <property type="entry name" value="HYPOTHETICAL FUSION PROTEIN"/>
    <property type="match status" value="1"/>
</dbReference>
<dbReference type="InterPro" id="IPR041581">
    <property type="entry name" value="Glyoxalase_6"/>
</dbReference>
<dbReference type="Proteomes" id="UP000477543">
    <property type="component" value="Unassembled WGS sequence"/>
</dbReference>
<reference evidence="2 3" key="1">
    <citation type="submission" date="2020-01" db="EMBL/GenBank/DDBJ databases">
        <title>Glutamicibacter soli M275.</title>
        <authorList>
            <person name="Meng X."/>
        </authorList>
    </citation>
    <scope>NUCLEOTIDE SEQUENCE [LARGE SCALE GENOMIC DNA]</scope>
    <source>
        <strain evidence="2 3">M275</strain>
    </source>
</reference>
<protein>
    <submittedName>
        <fullName evidence="2">VOC family protein</fullName>
    </submittedName>
</protein>
<dbReference type="Gene3D" id="3.10.180.10">
    <property type="entry name" value="2,3-Dihydroxybiphenyl 1,2-Dioxygenase, domain 1"/>
    <property type="match status" value="1"/>
</dbReference>
<dbReference type="SUPFAM" id="SSF54593">
    <property type="entry name" value="Glyoxalase/Bleomycin resistance protein/Dihydroxybiphenyl dioxygenase"/>
    <property type="match status" value="1"/>
</dbReference>
<dbReference type="RefSeq" id="WP_161447222.1">
    <property type="nucleotide sequence ID" value="NZ_WYDN01000002.1"/>
</dbReference>